<proteinExistence type="predicted"/>
<name>A0AB34GN90_ESCRO</name>
<sequence>MTLLLFAGLVSGGGAAGDIRPSKRGGQDGVMWTDAHSHGAGYSPAPPGTTGDLPPAPHSSPEAQAELCHIPDLKSLGTSLEAPGVPLVDPAAGDGLTLDQASSFAQPLGPERGCSMESRQQGAA</sequence>
<organism evidence="3 4">
    <name type="scientific">Eschrichtius robustus</name>
    <name type="common">California gray whale</name>
    <name type="synonym">Eschrichtius gibbosus</name>
    <dbReference type="NCBI Taxonomy" id="9764"/>
    <lineage>
        <taxon>Eukaryota</taxon>
        <taxon>Metazoa</taxon>
        <taxon>Chordata</taxon>
        <taxon>Craniata</taxon>
        <taxon>Vertebrata</taxon>
        <taxon>Euteleostomi</taxon>
        <taxon>Mammalia</taxon>
        <taxon>Eutheria</taxon>
        <taxon>Laurasiatheria</taxon>
        <taxon>Artiodactyla</taxon>
        <taxon>Whippomorpha</taxon>
        <taxon>Cetacea</taxon>
        <taxon>Mysticeti</taxon>
        <taxon>Eschrichtiidae</taxon>
        <taxon>Eschrichtius</taxon>
    </lineage>
</organism>
<dbReference type="EMBL" id="JAIQCJ010002152">
    <property type="protein sequence ID" value="KAJ8780733.1"/>
    <property type="molecule type" value="Genomic_DNA"/>
</dbReference>
<feature type="region of interest" description="Disordered" evidence="1">
    <location>
        <begin position="15"/>
        <end position="63"/>
    </location>
</feature>
<evidence type="ECO:0000313" key="4">
    <source>
        <dbReference type="Proteomes" id="UP001159641"/>
    </source>
</evidence>
<feature type="region of interest" description="Disordered" evidence="1">
    <location>
        <begin position="104"/>
        <end position="124"/>
    </location>
</feature>
<keyword evidence="4" id="KW-1185">Reference proteome</keyword>
<dbReference type="Proteomes" id="UP001159641">
    <property type="component" value="Unassembled WGS sequence"/>
</dbReference>
<feature type="chain" id="PRO_5044316332" evidence="2">
    <location>
        <begin position="17"/>
        <end position="124"/>
    </location>
</feature>
<protein>
    <submittedName>
        <fullName evidence="3">Uncharacterized protein</fullName>
    </submittedName>
</protein>
<evidence type="ECO:0000313" key="3">
    <source>
        <dbReference type="EMBL" id="KAJ8780733.1"/>
    </source>
</evidence>
<feature type="signal peptide" evidence="2">
    <location>
        <begin position="1"/>
        <end position="16"/>
    </location>
</feature>
<gene>
    <name evidence="3" type="ORF">J1605_000776</name>
</gene>
<dbReference type="AlphaFoldDB" id="A0AB34GN90"/>
<keyword evidence="2" id="KW-0732">Signal</keyword>
<comment type="caution">
    <text evidence="3">The sequence shown here is derived from an EMBL/GenBank/DDBJ whole genome shotgun (WGS) entry which is preliminary data.</text>
</comment>
<reference evidence="3 4" key="1">
    <citation type="submission" date="2022-11" db="EMBL/GenBank/DDBJ databases">
        <title>Whole genome sequence of Eschrichtius robustus ER-17-0199.</title>
        <authorList>
            <person name="Bruniche-Olsen A."/>
            <person name="Black A.N."/>
            <person name="Fields C.J."/>
            <person name="Walden K."/>
            <person name="Dewoody J.A."/>
        </authorList>
    </citation>
    <scope>NUCLEOTIDE SEQUENCE [LARGE SCALE GENOMIC DNA]</scope>
    <source>
        <strain evidence="3">ER-17-0199</strain>
        <tissue evidence="3">Blubber</tissue>
    </source>
</reference>
<evidence type="ECO:0000256" key="1">
    <source>
        <dbReference type="SAM" id="MobiDB-lite"/>
    </source>
</evidence>
<accession>A0AB34GN90</accession>
<evidence type="ECO:0000256" key="2">
    <source>
        <dbReference type="SAM" id="SignalP"/>
    </source>
</evidence>